<keyword evidence="8" id="KW-1185">Reference proteome</keyword>
<comment type="caution">
    <text evidence="7">The sequence shown here is derived from an EMBL/GenBank/DDBJ whole genome shotgun (WGS) entry which is preliminary data.</text>
</comment>
<dbReference type="Pfam" id="PF13440">
    <property type="entry name" value="Polysacc_synt_3"/>
    <property type="match status" value="1"/>
</dbReference>
<dbReference type="AlphaFoldDB" id="A0A4Q7NM00"/>
<evidence type="ECO:0000256" key="3">
    <source>
        <dbReference type="ARBA" id="ARBA00022692"/>
    </source>
</evidence>
<comment type="subcellular location">
    <subcellularLocation>
        <location evidence="1">Cell membrane</location>
        <topology evidence="1">Multi-pass membrane protein</topology>
    </subcellularLocation>
</comment>
<dbReference type="OrthoDB" id="3831435at2"/>
<name>A0A4Q7NM00_9BURK</name>
<keyword evidence="4 6" id="KW-1133">Transmembrane helix</keyword>
<dbReference type="InterPro" id="IPR050833">
    <property type="entry name" value="Poly_Biosynth_Transport"/>
</dbReference>
<feature type="transmembrane region" description="Helical" evidence="6">
    <location>
        <begin position="219"/>
        <end position="242"/>
    </location>
</feature>
<evidence type="ECO:0000256" key="4">
    <source>
        <dbReference type="ARBA" id="ARBA00022989"/>
    </source>
</evidence>
<dbReference type="RefSeq" id="WP_130357114.1">
    <property type="nucleotide sequence ID" value="NZ_SGXC01000001.1"/>
</dbReference>
<keyword evidence="3 6" id="KW-0812">Transmembrane</keyword>
<feature type="transmembrane region" description="Helical" evidence="6">
    <location>
        <begin position="331"/>
        <end position="354"/>
    </location>
</feature>
<dbReference type="PANTHER" id="PTHR30250">
    <property type="entry name" value="PST FAMILY PREDICTED COLANIC ACID TRANSPORTER"/>
    <property type="match status" value="1"/>
</dbReference>
<keyword evidence="5 6" id="KW-0472">Membrane</keyword>
<dbReference type="GO" id="GO:0005886">
    <property type="term" value="C:plasma membrane"/>
    <property type="evidence" value="ECO:0007669"/>
    <property type="project" value="UniProtKB-SubCell"/>
</dbReference>
<dbReference type="Proteomes" id="UP000292445">
    <property type="component" value="Unassembled WGS sequence"/>
</dbReference>
<feature type="transmembrane region" description="Helical" evidence="6">
    <location>
        <begin position="294"/>
        <end position="311"/>
    </location>
</feature>
<dbReference type="PANTHER" id="PTHR30250:SF28">
    <property type="entry name" value="POLYSACCHARIDE BIOSYNTHESIS PROTEIN"/>
    <property type="match status" value="1"/>
</dbReference>
<feature type="transmembrane region" description="Helical" evidence="6">
    <location>
        <begin position="361"/>
        <end position="381"/>
    </location>
</feature>
<organism evidence="7 8">
    <name type="scientific">Pigmentiphaga kullae</name>
    <dbReference type="NCBI Taxonomy" id="151784"/>
    <lineage>
        <taxon>Bacteria</taxon>
        <taxon>Pseudomonadati</taxon>
        <taxon>Pseudomonadota</taxon>
        <taxon>Betaproteobacteria</taxon>
        <taxon>Burkholderiales</taxon>
        <taxon>Alcaligenaceae</taxon>
        <taxon>Pigmentiphaga</taxon>
    </lineage>
</organism>
<sequence>MKESSYRRNVLTLMSGSAIAQALPIAASPILTRLYTPDDFGLAALFLAIAAVAASVANGRYELAIGLPESDEDAINIAALGAALAVIVSALFLVIVVFFGKWLAVLLQAESIAPWLYLIPVSVLLTGIFNVLNYTNNRIGKFKDIAAANLYKSLFSTATQLGLGLVTRGSAGLITGGMIGQLTSNLKLYRNAKKHFDFGAITCARAVSLGRRYQSFPKYSMWSGFFNTSATNAINFLMPMVFGLSTLGFYNMAMRILGTPATLISSAFGQVFLREATLEKQKTGYARTAFNKTVKRLTLIGAPIFIAAFFLSEPLFSLVFGEQWRIAGTYAAIMSPLLFIRFVVSSLTVMNVVFEKNHIGFYWQLILVLLSVGLVYTAHILNWSFSQYLHINTAALTAHYMVLLAIMFTYNRRAEKI</sequence>
<feature type="transmembrane region" description="Helical" evidence="6">
    <location>
        <begin position="40"/>
        <end position="57"/>
    </location>
</feature>
<feature type="transmembrane region" description="Helical" evidence="6">
    <location>
        <begin position="77"/>
        <end position="100"/>
    </location>
</feature>
<evidence type="ECO:0000256" key="1">
    <source>
        <dbReference type="ARBA" id="ARBA00004651"/>
    </source>
</evidence>
<protein>
    <submittedName>
        <fullName evidence="7">O-antigen/teichoic acid export membrane protein</fullName>
    </submittedName>
</protein>
<evidence type="ECO:0000313" key="8">
    <source>
        <dbReference type="Proteomes" id="UP000292445"/>
    </source>
</evidence>
<reference evidence="7 8" key="1">
    <citation type="submission" date="2019-02" db="EMBL/GenBank/DDBJ databases">
        <title>Genomic Encyclopedia of Type Strains, Phase IV (KMG-IV): sequencing the most valuable type-strain genomes for metagenomic binning, comparative biology and taxonomic classification.</title>
        <authorList>
            <person name="Goeker M."/>
        </authorList>
    </citation>
    <scope>NUCLEOTIDE SEQUENCE [LARGE SCALE GENOMIC DNA]</scope>
    <source>
        <strain evidence="7 8">K24</strain>
    </source>
</reference>
<accession>A0A4Q7NM00</accession>
<feature type="transmembrane region" description="Helical" evidence="6">
    <location>
        <begin position="112"/>
        <end position="132"/>
    </location>
</feature>
<evidence type="ECO:0000313" key="7">
    <source>
        <dbReference type="EMBL" id="RZS85978.1"/>
    </source>
</evidence>
<evidence type="ECO:0000256" key="2">
    <source>
        <dbReference type="ARBA" id="ARBA00022475"/>
    </source>
</evidence>
<evidence type="ECO:0000256" key="6">
    <source>
        <dbReference type="SAM" id="Phobius"/>
    </source>
</evidence>
<keyword evidence="2" id="KW-1003">Cell membrane</keyword>
<feature type="transmembrane region" description="Helical" evidence="6">
    <location>
        <begin position="254"/>
        <end position="273"/>
    </location>
</feature>
<gene>
    <name evidence="7" type="ORF">EV675_2010</name>
</gene>
<evidence type="ECO:0000256" key="5">
    <source>
        <dbReference type="ARBA" id="ARBA00023136"/>
    </source>
</evidence>
<feature type="transmembrane region" description="Helical" evidence="6">
    <location>
        <begin position="387"/>
        <end position="410"/>
    </location>
</feature>
<dbReference type="EMBL" id="SGXC01000001">
    <property type="protein sequence ID" value="RZS85978.1"/>
    <property type="molecule type" value="Genomic_DNA"/>
</dbReference>
<proteinExistence type="predicted"/>